<accession>A0A1M7UB61</accession>
<protein>
    <recommendedName>
        <fullName evidence="4">Lipoprotein</fullName>
    </recommendedName>
</protein>
<dbReference type="EMBL" id="LT670849">
    <property type="protein sequence ID" value="SHN80117.1"/>
    <property type="molecule type" value="Genomic_DNA"/>
</dbReference>
<evidence type="ECO:0000313" key="2">
    <source>
        <dbReference type="EMBL" id="SHN80117.1"/>
    </source>
</evidence>
<proteinExistence type="predicted"/>
<sequence>MAIALHELAARWRGLAGLLLLAAGLSACSQEIDYTPEQRSCIAQHYSAYDAKQINQCVDVCRVCMKGNVVTCNTSCRLRGAS</sequence>
<name>A0A1M7UB61_9BRAD</name>
<keyword evidence="1" id="KW-0732">Signal</keyword>
<feature type="signal peptide" evidence="1">
    <location>
        <begin position="1"/>
        <end position="29"/>
    </location>
</feature>
<evidence type="ECO:0000256" key="1">
    <source>
        <dbReference type="SAM" id="SignalP"/>
    </source>
</evidence>
<evidence type="ECO:0008006" key="4">
    <source>
        <dbReference type="Google" id="ProtNLM"/>
    </source>
</evidence>
<organism evidence="2 3">
    <name type="scientific">Bradyrhizobium erythrophlei</name>
    <dbReference type="NCBI Taxonomy" id="1437360"/>
    <lineage>
        <taxon>Bacteria</taxon>
        <taxon>Pseudomonadati</taxon>
        <taxon>Pseudomonadota</taxon>
        <taxon>Alphaproteobacteria</taxon>
        <taxon>Hyphomicrobiales</taxon>
        <taxon>Nitrobacteraceae</taxon>
        <taxon>Bradyrhizobium</taxon>
    </lineage>
</organism>
<dbReference type="AlphaFoldDB" id="A0A1M7UB61"/>
<dbReference type="RefSeq" id="WP_156898600.1">
    <property type="nucleotide sequence ID" value="NZ_LT670849.1"/>
</dbReference>
<feature type="chain" id="PRO_5012523117" description="Lipoprotein" evidence="1">
    <location>
        <begin position="30"/>
        <end position="82"/>
    </location>
</feature>
<dbReference type="Proteomes" id="UP000184096">
    <property type="component" value="Chromosome I"/>
</dbReference>
<evidence type="ECO:0000313" key="3">
    <source>
        <dbReference type="Proteomes" id="UP000184096"/>
    </source>
</evidence>
<dbReference type="OrthoDB" id="8244487at2"/>
<gene>
    <name evidence="2" type="ORF">SAMN05444170_4214</name>
</gene>
<keyword evidence="3" id="KW-1185">Reference proteome</keyword>
<reference evidence="3" key="1">
    <citation type="submission" date="2016-11" db="EMBL/GenBank/DDBJ databases">
        <authorList>
            <person name="Varghese N."/>
            <person name="Submissions S."/>
        </authorList>
    </citation>
    <scope>NUCLEOTIDE SEQUENCE [LARGE SCALE GENOMIC DNA]</scope>
    <source>
        <strain evidence="3">GAS401</strain>
    </source>
</reference>